<dbReference type="InterPro" id="IPR007029">
    <property type="entry name" value="YHS_dom"/>
</dbReference>
<dbReference type="OrthoDB" id="3078737at2"/>
<evidence type="ECO:0000259" key="1">
    <source>
        <dbReference type="SMART" id="SM00746"/>
    </source>
</evidence>
<gene>
    <name evidence="2" type="ORF">DENIS_1121</name>
</gene>
<evidence type="ECO:0000313" key="2">
    <source>
        <dbReference type="EMBL" id="GBC60176.1"/>
    </source>
</evidence>
<dbReference type="EMBL" id="BEXT01000001">
    <property type="protein sequence ID" value="GBC60176.1"/>
    <property type="molecule type" value="Genomic_DNA"/>
</dbReference>
<name>A0A401FT90_9BACT</name>
<protein>
    <recommendedName>
        <fullName evidence="1">TRASH domain-containing protein</fullName>
    </recommendedName>
</protein>
<evidence type="ECO:0000313" key="3">
    <source>
        <dbReference type="Proteomes" id="UP000288096"/>
    </source>
</evidence>
<dbReference type="SMART" id="SM00746">
    <property type="entry name" value="TRASH"/>
    <property type="match status" value="1"/>
</dbReference>
<dbReference type="InterPro" id="IPR011017">
    <property type="entry name" value="TRASH_dom"/>
</dbReference>
<feature type="domain" description="TRASH" evidence="1">
    <location>
        <begin position="45"/>
        <end position="82"/>
    </location>
</feature>
<keyword evidence="3" id="KW-1185">Reference proteome</keyword>
<dbReference type="Pfam" id="PF04945">
    <property type="entry name" value="YHS"/>
    <property type="match status" value="1"/>
</dbReference>
<reference evidence="3" key="1">
    <citation type="submission" date="2017-11" db="EMBL/GenBank/DDBJ databases">
        <authorList>
            <person name="Watanabe M."/>
            <person name="Kojima H."/>
        </authorList>
    </citation>
    <scope>NUCLEOTIDE SEQUENCE [LARGE SCALE GENOMIC DNA]</scope>
    <source>
        <strain evidence="3">Tokyo 01</strain>
    </source>
</reference>
<comment type="caution">
    <text evidence="2">The sequence shown here is derived from an EMBL/GenBank/DDBJ whole genome shotgun (WGS) entry which is preliminary data.</text>
</comment>
<dbReference type="AlphaFoldDB" id="A0A401FT90"/>
<reference evidence="3" key="2">
    <citation type="submission" date="2019-01" db="EMBL/GenBank/DDBJ databases">
        <title>Genome sequence of Desulfonema ishimotonii strain Tokyo 01.</title>
        <authorList>
            <person name="Fukui M."/>
        </authorList>
    </citation>
    <scope>NUCLEOTIDE SEQUENCE [LARGE SCALE GENOMIC DNA]</scope>
    <source>
        <strain evidence="3">Tokyo 01</strain>
    </source>
</reference>
<dbReference type="Proteomes" id="UP000288096">
    <property type="component" value="Unassembled WGS sequence"/>
</dbReference>
<organism evidence="2 3">
    <name type="scientific">Desulfonema ishimotonii</name>
    <dbReference type="NCBI Taxonomy" id="45657"/>
    <lineage>
        <taxon>Bacteria</taxon>
        <taxon>Pseudomonadati</taxon>
        <taxon>Thermodesulfobacteriota</taxon>
        <taxon>Desulfobacteria</taxon>
        <taxon>Desulfobacterales</taxon>
        <taxon>Desulfococcaceae</taxon>
        <taxon>Desulfonema</taxon>
    </lineage>
</organism>
<proteinExistence type="predicted"/>
<dbReference type="RefSeq" id="WP_124327622.1">
    <property type="nucleotide sequence ID" value="NZ_BEXT01000001.1"/>
</dbReference>
<sequence length="85" mass="9623">MFRLLVIAGLAWWGYRKLKALASRDGGHGSAGRESEPADDVMIQDPWCKTYFPRAEAVHLGIDGKDYYFCSTECRDKFIAGHLKK</sequence>
<accession>A0A401FT90</accession>